<dbReference type="EMBL" id="HG994362">
    <property type="protein sequence ID" value="CAF2230282.1"/>
    <property type="molecule type" value="Genomic_DNA"/>
</dbReference>
<proteinExistence type="predicted"/>
<protein>
    <submittedName>
        <fullName evidence="1">(rape) hypothetical protein</fullName>
    </submittedName>
</protein>
<sequence length="54" mass="6118">MCFESMPAFNNLKMLRISGSVHPVGWQAMPVFLQNCPHLETVQMEVPTCQKTLP</sequence>
<reference evidence="1" key="1">
    <citation type="submission" date="2021-01" db="EMBL/GenBank/DDBJ databases">
        <authorList>
            <consortium name="Genoscope - CEA"/>
            <person name="William W."/>
        </authorList>
    </citation>
    <scope>NUCLEOTIDE SEQUENCE</scope>
</reference>
<evidence type="ECO:0000313" key="1">
    <source>
        <dbReference type="EMBL" id="CAF2230282.1"/>
    </source>
</evidence>
<dbReference type="PANTHER" id="PTHR31293">
    <property type="entry name" value="RNI-LIKE SUPERFAMILY PROTEIN"/>
    <property type="match status" value="1"/>
</dbReference>
<accession>A0A816ZRJ1</accession>
<gene>
    <name evidence="1" type="ORF">DARMORV10_A08P11240.1</name>
</gene>
<dbReference type="Proteomes" id="UP001295469">
    <property type="component" value="Chromosome A08"/>
</dbReference>
<dbReference type="PANTHER" id="PTHR31293:SF16">
    <property type="entry name" value="RNI-LIKE SUPERFAMILY PROTEIN"/>
    <property type="match status" value="1"/>
</dbReference>
<name>A0A816ZRJ1_BRANA</name>
<dbReference type="InterPro" id="IPR055294">
    <property type="entry name" value="FBL60-like"/>
</dbReference>
<dbReference type="AlphaFoldDB" id="A0A816ZRJ1"/>
<organism evidence="1">
    <name type="scientific">Brassica napus</name>
    <name type="common">Rape</name>
    <dbReference type="NCBI Taxonomy" id="3708"/>
    <lineage>
        <taxon>Eukaryota</taxon>
        <taxon>Viridiplantae</taxon>
        <taxon>Streptophyta</taxon>
        <taxon>Embryophyta</taxon>
        <taxon>Tracheophyta</taxon>
        <taxon>Spermatophyta</taxon>
        <taxon>Magnoliopsida</taxon>
        <taxon>eudicotyledons</taxon>
        <taxon>Gunneridae</taxon>
        <taxon>Pentapetalae</taxon>
        <taxon>rosids</taxon>
        <taxon>malvids</taxon>
        <taxon>Brassicales</taxon>
        <taxon>Brassicaceae</taxon>
        <taxon>Brassiceae</taxon>
        <taxon>Brassica</taxon>
    </lineage>
</organism>